<dbReference type="PANTHER" id="PTHR10742:SF342">
    <property type="entry name" value="AMINE OXIDASE"/>
    <property type="match status" value="1"/>
</dbReference>
<feature type="domain" description="Amine oxidase" evidence="3">
    <location>
        <begin position="47"/>
        <end position="473"/>
    </location>
</feature>
<dbReference type="Pfam" id="PF01593">
    <property type="entry name" value="Amino_oxidase"/>
    <property type="match status" value="1"/>
</dbReference>
<evidence type="ECO:0000259" key="3">
    <source>
        <dbReference type="Pfam" id="PF01593"/>
    </source>
</evidence>
<dbReference type="RefSeq" id="WP_233729658.1">
    <property type="nucleotide sequence ID" value="NZ_JAJVCN010000003.1"/>
</dbReference>
<keyword evidence="5" id="KW-1185">Reference proteome</keyword>
<evidence type="ECO:0000256" key="2">
    <source>
        <dbReference type="ARBA" id="ARBA00023002"/>
    </source>
</evidence>
<dbReference type="InterPro" id="IPR050281">
    <property type="entry name" value="Flavin_monoamine_oxidase"/>
</dbReference>
<evidence type="ECO:0000256" key="1">
    <source>
        <dbReference type="ARBA" id="ARBA00001974"/>
    </source>
</evidence>
<dbReference type="InterPro" id="IPR001613">
    <property type="entry name" value="Flavin_amine_oxidase"/>
</dbReference>
<proteinExistence type="predicted"/>
<name>A0ABS8ZK09_9PSEU</name>
<reference evidence="4 5" key="1">
    <citation type="submission" date="2021-12" db="EMBL/GenBank/DDBJ databases">
        <title>Genome sequence of Kibdelosporangium philippinense ATCC 49844.</title>
        <authorList>
            <person name="Fedorov E.A."/>
            <person name="Omeragic M."/>
            <person name="Shalygina K.F."/>
            <person name="Maclea K.S."/>
        </authorList>
    </citation>
    <scope>NUCLEOTIDE SEQUENCE [LARGE SCALE GENOMIC DNA]</scope>
    <source>
        <strain evidence="4 5">ATCC 49844</strain>
    </source>
</reference>
<dbReference type="EMBL" id="JAJVCN010000003">
    <property type="protein sequence ID" value="MCE7008129.1"/>
    <property type="molecule type" value="Genomic_DNA"/>
</dbReference>
<evidence type="ECO:0000313" key="5">
    <source>
        <dbReference type="Proteomes" id="UP001521150"/>
    </source>
</evidence>
<comment type="caution">
    <text evidence="4">The sequence shown here is derived from an EMBL/GenBank/DDBJ whole genome shotgun (WGS) entry which is preliminary data.</text>
</comment>
<accession>A0ABS8ZK09</accession>
<dbReference type="SUPFAM" id="SSF54373">
    <property type="entry name" value="FAD-linked reductases, C-terminal domain"/>
    <property type="match status" value="1"/>
</dbReference>
<dbReference type="SUPFAM" id="SSF51905">
    <property type="entry name" value="FAD/NAD(P)-binding domain"/>
    <property type="match status" value="1"/>
</dbReference>
<dbReference type="InterPro" id="IPR002937">
    <property type="entry name" value="Amino_oxidase"/>
</dbReference>
<dbReference type="PANTHER" id="PTHR10742">
    <property type="entry name" value="FLAVIN MONOAMINE OXIDASE"/>
    <property type="match status" value="1"/>
</dbReference>
<sequence>MTTPGANKAKLFTMMRRRHFIAGLAALPFVGAAAAGGKRVVVLGAGLAGLASAYNLMKHGYDVTVLEAQERPGGRVQTARSPLLNGGHAELGAVRVFDSHEYTHKYIREFNLNLTPYDAGITAYLMQGKRFLPPPAGTPWPLDGLLASEQPDPTALLPVYLGQGIQKIGNALTPGWPGSVPSSAEVEKYTAAEYLRSLGASETWNDFLFAREGNAGRWNAGSVLAAESLTTGNVGSIAGGNDRLPYAFAAALGTRLKYRTEVTRIAQDSAGVTVGYREAGWRREIRADRVVCALPFIPLRRVDAVFSPSKMEAIRRLDYMPAARVYFQTRQRFWESEGLGGLNLVASDTAFGRIWNTSSQQPDQRMGMLHSYMMDDQATKYAEFGGFEVRRMAERALPGLRGQVVSTVDKVWQRDRWAGGGWSLVPPGTLAWMLPAMRQVEGRVHFAGEHTSVWPGWMNGALESAERVTQEVLTTS</sequence>
<dbReference type="Gene3D" id="3.50.50.60">
    <property type="entry name" value="FAD/NAD(P)-binding domain"/>
    <property type="match status" value="1"/>
</dbReference>
<organism evidence="4 5">
    <name type="scientific">Kibdelosporangium philippinense</name>
    <dbReference type="NCBI Taxonomy" id="211113"/>
    <lineage>
        <taxon>Bacteria</taxon>
        <taxon>Bacillati</taxon>
        <taxon>Actinomycetota</taxon>
        <taxon>Actinomycetes</taxon>
        <taxon>Pseudonocardiales</taxon>
        <taxon>Pseudonocardiaceae</taxon>
        <taxon>Kibdelosporangium</taxon>
    </lineage>
</organism>
<dbReference type="Proteomes" id="UP001521150">
    <property type="component" value="Unassembled WGS sequence"/>
</dbReference>
<gene>
    <name evidence="4" type="ORF">LWC34_35725</name>
</gene>
<protein>
    <submittedName>
        <fullName evidence="4">NAD(P)/FAD-dependent oxidoreductase</fullName>
    </submittedName>
</protein>
<keyword evidence="2" id="KW-0560">Oxidoreductase</keyword>
<evidence type="ECO:0000313" key="4">
    <source>
        <dbReference type="EMBL" id="MCE7008129.1"/>
    </source>
</evidence>
<comment type="cofactor">
    <cofactor evidence="1">
        <name>FAD</name>
        <dbReference type="ChEBI" id="CHEBI:57692"/>
    </cofactor>
</comment>
<dbReference type="InterPro" id="IPR036188">
    <property type="entry name" value="FAD/NAD-bd_sf"/>
</dbReference>
<dbReference type="PRINTS" id="PR00757">
    <property type="entry name" value="AMINEOXDASEF"/>
</dbReference>